<keyword evidence="1" id="KW-0067">ATP-binding</keyword>
<dbReference type="AlphaFoldDB" id="A0A369KX70"/>
<dbReference type="PROSITE" id="PS50975">
    <property type="entry name" value="ATP_GRASP"/>
    <property type="match status" value="1"/>
</dbReference>
<dbReference type="InterPro" id="IPR011761">
    <property type="entry name" value="ATP-grasp"/>
</dbReference>
<dbReference type="InterPro" id="IPR013815">
    <property type="entry name" value="ATP_grasp_subdomain_1"/>
</dbReference>
<dbReference type="Proteomes" id="UP000253934">
    <property type="component" value="Unassembled WGS sequence"/>
</dbReference>
<evidence type="ECO:0000259" key="2">
    <source>
        <dbReference type="PROSITE" id="PS50975"/>
    </source>
</evidence>
<dbReference type="GO" id="GO:0005737">
    <property type="term" value="C:cytoplasm"/>
    <property type="evidence" value="ECO:0007669"/>
    <property type="project" value="TreeGrafter"/>
</dbReference>
<proteinExistence type="predicted"/>
<dbReference type="EMBL" id="QOVW01000062">
    <property type="protein sequence ID" value="RDB36333.1"/>
    <property type="molecule type" value="Genomic_DNA"/>
</dbReference>
<comment type="caution">
    <text evidence="3">The sequence shown here is derived from an EMBL/GenBank/DDBJ whole genome shotgun (WGS) entry which is preliminary data.</text>
</comment>
<evidence type="ECO:0000313" key="3">
    <source>
        <dbReference type="EMBL" id="RDB36333.1"/>
    </source>
</evidence>
<dbReference type="PANTHER" id="PTHR21621:SF4">
    <property type="entry name" value="GLUTATHIONE SYNTHETASE"/>
    <property type="match status" value="1"/>
</dbReference>
<dbReference type="GO" id="GO:0005524">
    <property type="term" value="F:ATP binding"/>
    <property type="evidence" value="ECO:0007669"/>
    <property type="project" value="UniProtKB-UniRule"/>
</dbReference>
<sequence length="324" mass="36514">MNKNLIIIADSLTKVNLATDSSIALCQSAIAKSWNVFWSLSENVHVFGEKIYINEVCQIKTISNLKIDYLSLGKKKYPLNFFNICFVRKDPPFNEEYKDLCWILASQKEVPTINSADTLLTYHEKALQWRAFSEKIINTHNIIPTCLTSSVEIVEEFCNTNKDILTHGIICKPWLGHGGEDVSLLPNKNELLTILNKKQVNKFLKEKVLIQPYLPEIHSEGDRRVIIVKGKVIASFVRFPSRGKVASNLAQGGKPVIKEMSKEQKNICEKLAKFLNEKNICFAGLDLIGNRVGEINITSPTGLKTYESLTGKNIAGKVFQLMVK</sequence>
<organism evidence="3 4">
    <name type="scientific">Spirobacillus cienkowskii</name>
    <dbReference type="NCBI Taxonomy" id="495820"/>
    <lineage>
        <taxon>Bacteria</taxon>
        <taxon>Pseudomonadati</taxon>
        <taxon>Bdellovibrionota</taxon>
        <taxon>Oligoflexia</taxon>
        <taxon>Silvanigrellales</taxon>
        <taxon>Spirobacillus</taxon>
    </lineage>
</organism>
<protein>
    <recommendedName>
        <fullName evidence="2">ATP-grasp domain-containing protein</fullName>
    </recommendedName>
</protein>
<dbReference type="SUPFAM" id="SSF52440">
    <property type="entry name" value="PreATP-grasp domain"/>
    <property type="match status" value="1"/>
</dbReference>
<dbReference type="PANTHER" id="PTHR21621">
    <property type="entry name" value="RIBOSOMAL PROTEIN S6 MODIFICATION PROTEIN"/>
    <property type="match status" value="1"/>
</dbReference>
<dbReference type="SUPFAM" id="SSF56059">
    <property type="entry name" value="Glutathione synthetase ATP-binding domain-like"/>
    <property type="match status" value="1"/>
</dbReference>
<dbReference type="InterPro" id="IPR016185">
    <property type="entry name" value="PreATP-grasp_dom_sf"/>
</dbReference>
<dbReference type="Pfam" id="PF02955">
    <property type="entry name" value="GSH-S_ATP"/>
    <property type="match status" value="1"/>
</dbReference>
<dbReference type="Gene3D" id="3.30.470.20">
    <property type="entry name" value="ATP-grasp fold, B domain"/>
    <property type="match status" value="1"/>
</dbReference>
<accession>A0A369KX70</accession>
<dbReference type="GO" id="GO:0004363">
    <property type="term" value="F:glutathione synthase activity"/>
    <property type="evidence" value="ECO:0007669"/>
    <property type="project" value="InterPro"/>
</dbReference>
<keyword evidence="1" id="KW-0547">Nucleotide-binding</keyword>
<keyword evidence="4" id="KW-1185">Reference proteome</keyword>
<gene>
    <name evidence="3" type="ORF">DCC88_05475</name>
</gene>
<evidence type="ECO:0000313" key="4">
    <source>
        <dbReference type="Proteomes" id="UP000253934"/>
    </source>
</evidence>
<dbReference type="InterPro" id="IPR004215">
    <property type="entry name" value="GSHS_N"/>
</dbReference>
<dbReference type="Gene3D" id="3.40.50.20">
    <property type="match status" value="1"/>
</dbReference>
<evidence type="ECO:0000256" key="1">
    <source>
        <dbReference type="PROSITE-ProRule" id="PRU00409"/>
    </source>
</evidence>
<dbReference type="InterPro" id="IPR004218">
    <property type="entry name" value="GSHS_ATP-bd"/>
</dbReference>
<feature type="domain" description="ATP-grasp" evidence="2">
    <location>
        <begin position="135"/>
        <end position="323"/>
    </location>
</feature>
<dbReference type="Pfam" id="PF02951">
    <property type="entry name" value="GSH-S_N"/>
    <property type="match status" value="1"/>
</dbReference>
<reference evidence="3" key="1">
    <citation type="submission" date="2018-04" db="EMBL/GenBank/DDBJ databases">
        <title>Draft genome sequence of the Candidatus Spirobacillus cienkowskii, a pathogen of freshwater Daphnia species, reconstructed from hemolymph metagenomic reads.</title>
        <authorList>
            <person name="Bresciani L."/>
            <person name="Lemos L.N."/>
            <person name="Wale N."/>
            <person name="Lin J.Y."/>
            <person name="Fernandes G.R."/>
            <person name="Duffy M.A."/>
            <person name="Rodrigues J.M."/>
        </authorList>
    </citation>
    <scope>NUCLEOTIDE SEQUENCE [LARGE SCALE GENOMIC DNA]</scope>
    <source>
        <strain evidence="3">Binning01</strain>
    </source>
</reference>
<dbReference type="GO" id="GO:0046872">
    <property type="term" value="F:metal ion binding"/>
    <property type="evidence" value="ECO:0007669"/>
    <property type="project" value="InterPro"/>
</dbReference>
<dbReference type="Gene3D" id="3.30.1490.20">
    <property type="entry name" value="ATP-grasp fold, A domain"/>
    <property type="match status" value="1"/>
</dbReference>
<name>A0A369KX70_9BACT</name>